<sequence>MTDSAGNVGPWYASARASRLLLPHESAALAPGLPAPTVREVVTKIEEMVAASPEDAFAFDAGGTATVSAPGRTYAAGRFAIPAIAELRARLESRQPRAPGKLRLSALTGTHPLTDIGTLQASAPEGVLFQAASQFNCLEAPGPRIVPVRYYLSDPTQGPRASVSAFPGTLLRHYRAPSKDGSLFVQTDDRGINLLEDVFDDTVAEIWSGYLQVANVHQPSELAESLEARFERIRVGVHDGIEVVYGGSWGGPVPRAPEHRIAQVFTSTVALGGYGPDRGWAEIAVARRQLLRAAYLGTILAALDLGKHTIVLTLIGGGVFANPLRDIWSAIHWALSEADRYADGVVDVIVNTRGNLDAQDRDAIRQREGGILSLGSDGVSVT</sequence>
<dbReference type="PANTHER" id="PTHR35609">
    <property type="entry name" value="MACRO DOMAIN-CONTAINING PROTEIN"/>
    <property type="match status" value="1"/>
</dbReference>
<keyword evidence="2" id="KW-1185">Reference proteome</keyword>
<evidence type="ECO:0000313" key="2">
    <source>
        <dbReference type="Proteomes" id="UP001374803"/>
    </source>
</evidence>
<evidence type="ECO:0000313" key="1">
    <source>
        <dbReference type="EMBL" id="WXB01214.1"/>
    </source>
</evidence>
<accession>A0ABZ2KV76</accession>
<proteinExistence type="predicted"/>
<organism evidence="1 2">
    <name type="scientific">Pendulispora rubella</name>
    <dbReference type="NCBI Taxonomy" id="2741070"/>
    <lineage>
        <taxon>Bacteria</taxon>
        <taxon>Pseudomonadati</taxon>
        <taxon>Myxococcota</taxon>
        <taxon>Myxococcia</taxon>
        <taxon>Myxococcales</taxon>
        <taxon>Sorangiineae</taxon>
        <taxon>Pendulisporaceae</taxon>
        <taxon>Pendulispora</taxon>
    </lineage>
</organism>
<dbReference type="PANTHER" id="PTHR35609:SF1">
    <property type="entry name" value="MACRO DOMAIN-CONTAINING PROTEIN"/>
    <property type="match status" value="1"/>
</dbReference>
<protein>
    <submittedName>
        <fullName evidence="1">Uncharacterized protein</fullName>
    </submittedName>
</protein>
<dbReference type="EMBL" id="CP089983">
    <property type="protein sequence ID" value="WXB01214.1"/>
    <property type="molecule type" value="Genomic_DNA"/>
</dbReference>
<gene>
    <name evidence="1" type="ORF">LVJ94_30375</name>
</gene>
<name>A0ABZ2KV76_9BACT</name>
<dbReference type="Proteomes" id="UP001374803">
    <property type="component" value="Chromosome"/>
</dbReference>
<reference evidence="1" key="1">
    <citation type="submission" date="2021-12" db="EMBL/GenBank/DDBJ databases">
        <title>Discovery of the Pendulisporaceae a myxobacterial family with distinct sporulation behavior and unique specialized metabolism.</title>
        <authorList>
            <person name="Garcia R."/>
            <person name="Popoff A."/>
            <person name="Bader C.D."/>
            <person name="Loehr J."/>
            <person name="Walesch S."/>
            <person name="Walt C."/>
            <person name="Boldt J."/>
            <person name="Bunk B."/>
            <person name="Haeckl F.J.F.P.J."/>
            <person name="Gunesch A.P."/>
            <person name="Birkelbach J."/>
            <person name="Nuebel U."/>
            <person name="Pietschmann T."/>
            <person name="Bach T."/>
            <person name="Mueller R."/>
        </authorList>
    </citation>
    <scope>NUCLEOTIDE SEQUENCE</scope>
    <source>
        <strain evidence="1">MSr11367</strain>
    </source>
</reference>
<dbReference type="RefSeq" id="WP_394830824.1">
    <property type="nucleotide sequence ID" value="NZ_CP089929.1"/>
</dbReference>